<proteinExistence type="predicted"/>
<reference evidence="1 2" key="1">
    <citation type="journal article" date="2019" name="Nat. Ecol. Evol.">
        <title>Megaphylogeny resolves global patterns of mushroom evolution.</title>
        <authorList>
            <person name="Varga T."/>
            <person name="Krizsan K."/>
            <person name="Foldi C."/>
            <person name="Dima B."/>
            <person name="Sanchez-Garcia M."/>
            <person name="Sanchez-Ramirez S."/>
            <person name="Szollosi G.J."/>
            <person name="Szarkandi J.G."/>
            <person name="Papp V."/>
            <person name="Albert L."/>
            <person name="Andreopoulos W."/>
            <person name="Angelini C."/>
            <person name="Antonin V."/>
            <person name="Barry K.W."/>
            <person name="Bougher N.L."/>
            <person name="Buchanan P."/>
            <person name="Buyck B."/>
            <person name="Bense V."/>
            <person name="Catcheside P."/>
            <person name="Chovatia M."/>
            <person name="Cooper J."/>
            <person name="Damon W."/>
            <person name="Desjardin D."/>
            <person name="Finy P."/>
            <person name="Geml J."/>
            <person name="Haridas S."/>
            <person name="Hughes K."/>
            <person name="Justo A."/>
            <person name="Karasinski D."/>
            <person name="Kautmanova I."/>
            <person name="Kiss B."/>
            <person name="Kocsube S."/>
            <person name="Kotiranta H."/>
            <person name="LaButti K.M."/>
            <person name="Lechner B.E."/>
            <person name="Liimatainen K."/>
            <person name="Lipzen A."/>
            <person name="Lukacs Z."/>
            <person name="Mihaltcheva S."/>
            <person name="Morgado L.N."/>
            <person name="Niskanen T."/>
            <person name="Noordeloos M.E."/>
            <person name="Ohm R.A."/>
            <person name="Ortiz-Santana B."/>
            <person name="Ovrebo C."/>
            <person name="Racz N."/>
            <person name="Riley R."/>
            <person name="Savchenko A."/>
            <person name="Shiryaev A."/>
            <person name="Soop K."/>
            <person name="Spirin V."/>
            <person name="Szebenyi C."/>
            <person name="Tomsovsky M."/>
            <person name="Tulloss R.E."/>
            <person name="Uehling J."/>
            <person name="Grigoriev I.V."/>
            <person name="Vagvolgyi C."/>
            <person name="Papp T."/>
            <person name="Martin F.M."/>
            <person name="Miettinen O."/>
            <person name="Hibbett D.S."/>
            <person name="Nagy L.G."/>
        </authorList>
    </citation>
    <scope>NUCLEOTIDE SEQUENCE [LARGE SCALE GENOMIC DNA]</scope>
    <source>
        <strain evidence="1 2">NL-1719</strain>
    </source>
</reference>
<gene>
    <name evidence="1" type="ORF">BDN72DRAFT_848176</name>
</gene>
<dbReference type="EMBL" id="ML208548">
    <property type="protein sequence ID" value="TFK62954.1"/>
    <property type="molecule type" value="Genomic_DNA"/>
</dbReference>
<evidence type="ECO:0000313" key="2">
    <source>
        <dbReference type="Proteomes" id="UP000308600"/>
    </source>
</evidence>
<keyword evidence="2" id="KW-1185">Reference proteome</keyword>
<sequence>MIAGEPYEELPDAYWPGTVIPHRPPIFAFGPAYTYAEIVQFGEADGAFGPKEFITNWGERVVLHLNKKFELPPGQGIDLDFLYTKRGTSIHKEPWIIFKLRTNYTSGVPRGQMEEIKHYFTKLGKRPMWWISDKNTKLEEDYRLLNVEMYDDDDDKE</sequence>
<organism evidence="1 2">
    <name type="scientific">Pluteus cervinus</name>
    <dbReference type="NCBI Taxonomy" id="181527"/>
    <lineage>
        <taxon>Eukaryota</taxon>
        <taxon>Fungi</taxon>
        <taxon>Dikarya</taxon>
        <taxon>Basidiomycota</taxon>
        <taxon>Agaricomycotina</taxon>
        <taxon>Agaricomycetes</taxon>
        <taxon>Agaricomycetidae</taxon>
        <taxon>Agaricales</taxon>
        <taxon>Pluteineae</taxon>
        <taxon>Pluteaceae</taxon>
        <taxon>Pluteus</taxon>
    </lineage>
</organism>
<accession>A0ACD3AC24</accession>
<protein>
    <submittedName>
        <fullName evidence="1">Uncharacterized protein</fullName>
    </submittedName>
</protein>
<dbReference type="Proteomes" id="UP000308600">
    <property type="component" value="Unassembled WGS sequence"/>
</dbReference>
<name>A0ACD3AC24_9AGAR</name>
<evidence type="ECO:0000313" key="1">
    <source>
        <dbReference type="EMBL" id="TFK62954.1"/>
    </source>
</evidence>